<dbReference type="GO" id="GO:0061630">
    <property type="term" value="F:ubiquitin protein ligase activity"/>
    <property type="evidence" value="ECO:0007669"/>
    <property type="project" value="UniProtKB-EC"/>
</dbReference>
<dbReference type="InterPro" id="IPR043145">
    <property type="entry name" value="Znf_ZZ_sf"/>
</dbReference>
<dbReference type="Pfam" id="PF05605">
    <property type="entry name" value="zf-Di19"/>
    <property type="match status" value="1"/>
</dbReference>
<keyword evidence="12" id="KW-1185">Reference proteome</keyword>
<dbReference type="PANTHER" id="PTHR12268">
    <property type="entry name" value="E3 UBIQUITIN-PROTEIN LIGASE KCMF1"/>
    <property type="match status" value="1"/>
</dbReference>
<protein>
    <recommendedName>
        <fullName evidence="3">RING-type E3 ubiquitin transferase</fullName>
        <ecNumber evidence="3">2.3.2.27</ecNumber>
    </recommendedName>
</protein>
<feature type="region of interest" description="Disordered" evidence="9">
    <location>
        <begin position="358"/>
        <end position="454"/>
    </location>
</feature>
<gene>
    <name evidence="11" type="primary">KCMF1</name>
    <name evidence="13" type="synonym">LOC112682311</name>
    <name evidence="11" type="ORF">g.20687</name>
</gene>
<dbReference type="SUPFAM" id="SSF57850">
    <property type="entry name" value="RING/U-box"/>
    <property type="match status" value="1"/>
</dbReference>
<dbReference type="PANTHER" id="PTHR12268:SF13">
    <property type="entry name" value="E3 UBIQUITIN-PROTEIN LIGASE KCMF1"/>
    <property type="match status" value="1"/>
</dbReference>
<name>A0A2S2QA43_9HEMI</name>
<dbReference type="EMBL" id="GGMS01005404">
    <property type="protein sequence ID" value="MBY74607.1"/>
    <property type="molecule type" value="Transcribed_RNA"/>
</dbReference>
<evidence type="ECO:0000313" key="12">
    <source>
        <dbReference type="Proteomes" id="UP000694846"/>
    </source>
</evidence>
<keyword evidence="4" id="KW-0808">Transferase</keyword>
<feature type="domain" description="ZZ-type" evidence="10">
    <location>
        <begin position="4"/>
        <end position="60"/>
    </location>
</feature>
<evidence type="ECO:0000256" key="3">
    <source>
        <dbReference type="ARBA" id="ARBA00012483"/>
    </source>
</evidence>
<dbReference type="AlphaFoldDB" id="A0A2S2QA43"/>
<dbReference type="GO" id="GO:0045202">
    <property type="term" value="C:synapse"/>
    <property type="evidence" value="ECO:0007669"/>
    <property type="project" value="GOC"/>
</dbReference>
<dbReference type="GO" id="GO:0010646">
    <property type="term" value="P:regulation of cell communication"/>
    <property type="evidence" value="ECO:0007669"/>
    <property type="project" value="UniProtKB-ARBA"/>
</dbReference>
<evidence type="ECO:0000256" key="8">
    <source>
        <dbReference type="PROSITE-ProRule" id="PRU00228"/>
    </source>
</evidence>
<dbReference type="EC" id="2.3.2.27" evidence="3"/>
<evidence type="ECO:0000313" key="11">
    <source>
        <dbReference type="EMBL" id="MBY74607.1"/>
    </source>
</evidence>
<dbReference type="InterPro" id="IPR008598">
    <property type="entry name" value="Di19_Zn-bd"/>
</dbReference>
<evidence type="ECO:0000256" key="7">
    <source>
        <dbReference type="ARBA" id="ARBA00022833"/>
    </source>
</evidence>
<evidence type="ECO:0000256" key="4">
    <source>
        <dbReference type="ARBA" id="ARBA00022679"/>
    </source>
</evidence>
<evidence type="ECO:0000256" key="2">
    <source>
        <dbReference type="ARBA" id="ARBA00010938"/>
    </source>
</evidence>
<dbReference type="RefSeq" id="XP_025408637.1">
    <property type="nucleotide sequence ID" value="XM_025552852.1"/>
</dbReference>
<comment type="catalytic activity">
    <reaction evidence="1">
        <text>S-ubiquitinyl-[E2 ubiquitin-conjugating enzyme]-L-cysteine + [acceptor protein]-L-lysine = [E2 ubiquitin-conjugating enzyme]-L-cysteine + N(6)-ubiquitinyl-[acceptor protein]-L-lysine.</text>
        <dbReference type="EC" id="2.3.2.27"/>
    </reaction>
</comment>
<feature type="compositionally biased region" description="Polar residues" evidence="9">
    <location>
        <begin position="420"/>
        <end position="442"/>
    </location>
</feature>
<evidence type="ECO:0000256" key="9">
    <source>
        <dbReference type="SAM" id="MobiDB-lite"/>
    </source>
</evidence>
<dbReference type="CDD" id="cd02338">
    <property type="entry name" value="ZZ_PCMF_like"/>
    <property type="match status" value="1"/>
</dbReference>
<dbReference type="GO" id="GO:0023051">
    <property type="term" value="P:regulation of signaling"/>
    <property type="evidence" value="ECO:0007669"/>
    <property type="project" value="UniProtKB-ARBA"/>
</dbReference>
<dbReference type="GO" id="GO:0005886">
    <property type="term" value="C:plasma membrane"/>
    <property type="evidence" value="ECO:0007669"/>
    <property type="project" value="TreeGrafter"/>
</dbReference>
<dbReference type="OrthoDB" id="7873042at2759"/>
<evidence type="ECO:0000259" key="10">
    <source>
        <dbReference type="PROSITE" id="PS50135"/>
    </source>
</evidence>
<accession>A0A2S2QA43</accession>
<proteinExistence type="inferred from homology"/>
<dbReference type="Pfam" id="PF00569">
    <property type="entry name" value="ZZ"/>
    <property type="match status" value="1"/>
</dbReference>
<evidence type="ECO:0000256" key="6">
    <source>
        <dbReference type="ARBA" id="ARBA00022771"/>
    </source>
</evidence>
<evidence type="ECO:0000313" key="13">
    <source>
        <dbReference type="RefSeq" id="XP_025408637.1"/>
    </source>
</evidence>
<dbReference type="Gene3D" id="3.30.60.90">
    <property type="match status" value="1"/>
</dbReference>
<dbReference type="InterPro" id="IPR050774">
    <property type="entry name" value="KCMF1/Dystrophin"/>
</dbReference>
<dbReference type="GO" id="GO:0099536">
    <property type="term" value="P:synaptic signaling"/>
    <property type="evidence" value="ECO:0007669"/>
    <property type="project" value="TreeGrafter"/>
</dbReference>
<keyword evidence="6 8" id="KW-0863">Zinc-finger</keyword>
<feature type="region of interest" description="Disordered" evidence="9">
    <location>
        <begin position="210"/>
        <end position="232"/>
    </location>
</feature>
<reference evidence="13" key="2">
    <citation type="submission" date="2025-04" db="UniProtKB">
        <authorList>
            <consortium name="RefSeq"/>
        </authorList>
    </citation>
    <scope>IDENTIFICATION</scope>
    <source>
        <tissue evidence="13">Whole body</tissue>
    </source>
</reference>
<feature type="compositionally biased region" description="Low complexity" evidence="9">
    <location>
        <begin position="217"/>
        <end position="232"/>
    </location>
</feature>
<dbReference type="SMART" id="SM00291">
    <property type="entry name" value="ZnF_ZZ"/>
    <property type="match status" value="1"/>
</dbReference>
<dbReference type="GO" id="GO:0008270">
    <property type="term" value="F:zinc ion binding"/>
    <property type="evidence" value="ECO:0007669"/>
    <property type="project" value="UniProtKB-KW"/>
</dbReference>
<keyword evidence="5" id="KW-0479">Metal-binding</keyword>
<evidence type="ECO:0000256" key="1">
    <source>
        <dbReference type="ARBA" id="ARBA00000900"/>
    </source>
</evidence>
<keyword evidence="7" id="KW-0862">Zinc</keyword>
<organism evidence="11">
    <name type="scientific">Sipha flava</name>
    <name type="common">yellow sugarcane aphid</name>
    <dbReference type="NCBI Taxonomy" id="143950"/>
    <lineage>
        <taxon>Eukaryota</taxon>
        <taxon>Metazoa</taxon>
        <taxon>Ecdysozoa</taxon>
        <taxon>Arthropoda</taxon>
        <taxon>Hexapoda</taxon>
        <taxon>Insecta</taxon>
        <taxon>Pterygota</taxon>
        <taxon>Neoptera</taxon>
        <taxon>Paraneoptera</taxon>
        <taxon>Hemiptera</taxon>
        <taxon>Sternorrhyncha</taxon>
        <taxon>Aphidomorpha</taxon>
        <taxon>Aphidoidea</taxon>
        <taxon>Aphididae</taxon>
        <taxon>Sipha</taxon>
    </lineage>
</organism>
<sequence>MSRHEGVSCDACMRGNFKGRRFKCLKCYDYDLCADCYEAGATTPRHSVDHPMQCILTRADFELYYGGESLASDQPQAFTCPFCGRMGLTEAVLTEHVTADHPDLTTEVVCPVCAAHPGGDPNLLTDDFSVHLQMQHRASPSVPRDLISFLDEPTVARHSVRRIPQSSRGMGSTRVRRAINFRYRAANGGTRDGSDPIAELLSQLSGVRRAQSNNVPGSSTNNSQGTNNVSSQLQQLQMQLQLERQQVRAARQQLERLPRRQGHGSSAAASLANNNIVGSAVPTQSAGSSSNLLNIQVVDSNSNQNQSTRNSSSQFLIKYIDAPLTESEQQKLDVDRADRSFFMQELLLSMLTPNGTMPATINAKKDQSPLATAAQPPVSQALTKPIVPDTKQRQTNSRPSPPPSQQSANHVMGVPHRFSSPPSRNRQSVMQSQIPQPASNVRKQPKVTDPSPSN</sequence>
<reference evidence="11" key="1">
    <citation type="submission" date="2018-04" db="EMBL/GenBank/DDBJ databases">
        <title>Transcriptome assembly of Sipha flava.</title>
        <authorList>
            <person name="Scully E.D."/>
            <person name="Geib S.M."/>
            <person name="Palmer N.A."/>
            <person name="Koch K."/>
            <person name="Bradshaw J."/>
            <person name="Heng-Moss T."/>
            <person name="Sarath G."/>
        </authorList>
    </citation>
    <scope>NUCLEOTIDE SEQUENCE</scope>
</reference>
<dbReference type="PROSITE" id="PS01357">
    <property type="entry name" value="ZF_ZZ_1"/>
    <property type="match status" value="1"/>
</dbReference>
<comment type="similarity">
    <text evidence="2">Belongs to the KCMF1 family.</text>
</comment>
<dbReference type="InterPro" id="IPR000433">
    <property type="entry name" value="Znf_ZZ"/>
</dbReference>
<dbReference type="PROSITE" id="PS50135">
    <property type="entry name" value="ZF_ZZ_2"/>
    <property type="match status" value="1"/>
</dbReference>
<dbReference type="Proteomes" id="UP000694846">
    <property type="component" value="Unplaced"/>
</dbReference>
<evidence type="ECO:0000256" key="5">
    <source>
        <dbReference type="ARBA" id="ARBA00022723"/>
    </source>
</evidence>